<dbReference type="PANTHER" id="PTHR11692:SF0">
    <property type="entry name" value="BIFUNCTIONAL PURINE BIOSYNTHESIS PROTEIN ATIC"/>
    <property type="match status" value="1"/>
</dbReference>
<dbReference type="Proteomes" id="UP001215956">
    <property type="component" value="Unassembled WGS sequence"/>
</dbReference>
<dbReference type="InterPro" id="IPR016193">
    <property type="entry name" value="Cytidine_deaminase-like"/>
</dbReference>
<dbReference type="SMART" id="SM00798">
    <property type="entry name" value="AICARFT_IMPCHas"/>
    <property type="match status" value="1"/>
</dbReference>
<dbReference type="PANTHER" id="PTHR11692">
    <property type="entry name" value="BIFUNCTIONAL PURINE BIOSYNTHESIS PROTEIN PURH"/>
    <property type="match status" value="1"/>
</dbReference>
<dbReference type="Gene3D" id="3.40.140.20">
    <property type="match status" value="2"/>
</dbReference>
<evidence type="ECO:0000313" key="1">
    <source>
        <dbReference type="EMBL" id="MDF0592928.1"/>
    </source>
</evidence>
<dbReference type="Pfam" id="PF01808">
    <property type="entry name" value="AICARFT_IMPCHas"/>
    <property type="match status" value="1"/>
</dbReference>
<dbReference type="InterPro" id="IPR024051">
    <property type="entry name" value="AICAR_Tfase_dup_dom_sf"/>
</dbReference>
<reference evidence="1 2" key="1">
    <citation type="submission" date="2023-03" db="EMBL/GenBank/DDBJ databases">
        <title>Whole genome sequencing of Methanotrichaceae archaeon M04Ac.</title>
        <authorList>
            <person name="Khomyakova M.A."/>
            <person name="Merkel A.Y."/>
            <person name="Slobodkin A.I."/>
        </authorList>
    </citation>
    <scope>NUCLEOTIDE SEQUENCE [LARGE SCALE GENOMIC DNA]</scope>
    <source>
        <strain evidence="1 2">M04Ac</strain>
    </source>
</reference>
<dbReference type="InterPro" id="IPR002695">
    <property type="entry name" value="PurH-like"/>
</dbReference>
<proteinExistence type="predicted"/>
<dbReference type="PIRSF" id="PIRSF000414">
    <property type="entry name" value="AICARFT_IMPCHas"/>
    <property type="match status" value="1"/>
</dbReference>
<sequence length="458" mass="49920">MQIRQVVVLARESSEVNDFLSRLEEKGVIVKRSNPAEVLKEIGSADGGVWGGPDRLLLCDMDFGSSPFGPAVVMAAAECGCPVMLGPSRFGRVLDDMVVRGDLSEGVRRELASEATYLSISRGADRLASLQGESPRYLVQAYEKVQDLRYGENWHQKASLYQKPGGLGLHLAPKLSGKEMSYNNVVDAEATLEMLVDLVEYDGVKEDRTLSVIVKHANPCGVAYGQDGVEAYRRALSTDAKSAFGGVMGFSEPVGVELAEEMRDHFIEVLLAPGYDPEALKILMEKPNRRILDVAELLEGCDRLYQGCQSKSVFGGLLVQDYDRGDISEWKVVTERGPTPAETMALRFGWKVTKYVKSNALVYATPNQTVGIGSGQVSRVDSARFGAEKAEEHGLETEGTVAATDSFFPFRDGLDRTFEAGATAVVHPGGSIRDAEVIEAADEHGMAMVFTGMRHFRH</sequence>
<organism evidence="1 2">
    <name type="scientific">Candidatus Methanocrinis alkalitolerans</name>
    <dbReference type="NCBI Taxonomy" id="3033395"/>
    <lineage>
        <taxon>Archaea</taxon>
        <taxon>Methanobacteriati</taxon>
        <taxon>Methanobacteriota</taxon>
        <taxon>Stenosarchaea group</taxon>
        <taxon>Methanomicrobia</taxon>
        <taxon>Methanotrichales</taxon>
        <taxon>Methanotrichaceae</taxon>
        <taxon>Methanocrinis</taxon>
    </lineage>
</organism>
<protein>
    <submittedName>
        <fullName evidence="1">Phosphoribosylaminoimidazolecarboxamide formyltransferase</fullName>
    </submittedName>
</protein>
<comment type="caution">
    <text evidence="1">The sequence shown here is derived from an EMBL/GenBank/DDBJ whole genome shotgun (WGS) entry which is preliminary data.</text>
</comment>
<dbReference type="EMBL" id="JARFPL010000011">
    <property type="protein sequence ID" value="MDF0592928.1"/>
    <property type="molecule type" value="Genomic_DNA"/>
</dbReference>
<dbReference type="RefSeq" id="WP_316968634.1">
    <property type="nucleotide sequence ID" value="NZ_JARFPL010000011.1"/>
</dbReference>
<name>A0ABT5XDY6_9EURY</name>
<accession>A0ABT5XDY6</accession>
<gene>
    <name evidence="1" type="ORF">P0O24_04960</name>
</gene>
<keyword evidence="2" id="KW-1185">Reference proteome</keyword>
<dbReference type="SUPFAM" id="SSF53927">
    <property type="entry name" value="Cytidine deaminase-like"/>
    <property type="match status" value="1"/>
</dbReference>
<evidence type="ECO:0000313" key="2">
    <source>
        <dbReference type="Proteomes" id="UP001215956"/>
    </source>
</evidence>